<accession>A0A2T0SPX1</accession>
<dbReference type="Proteomes" id="UP000238375">
    <property type="component" value="Unassembled WGS sequence"/>
</dbReference>
<evidence type="ECO:0000313" key="2">
    <source>
        <dbReference type="EMBL" id="PRY35450.1"/>
    </source>
</evidence>
<reference evidence="2 3" key="1">
    <citation type="submission" date="2018-03" db="EMBL/GenBank/DDBJ databases">
        <title>Genomic Encyclopedia of Archaeal and Bacterial Type Strains, Phase II (KMG-II): from individual species to whole genera.</title>
        <authorList>
            <person name="Goeker M."/>
        </authorList>
    </citation>
    <scope>NUCLEOTIDE SEQUENCE [LARGE SCALE GENOMIC DNA]</scope>
    <source>
        <strain evidence="2 3">DSM 28354</strain>
    </source>
</reference>
<dbReference type="SUPFAM" id="SSF51735">
    <property type="entry name" value="NAD(P)-binding Rossmann-fold domains"/>
    <property type="match status" value="1"/>
</dbReference>
<dbReference type="Pfam" id="PF01370">
    <property type="entry name" value="Epimerase"/>
    <property type="match status" value="1"/>
</dbReference>
<dbReference type="PANTHER" id="PTHR48079">
    <property type="entry name" value="PROTEIN YEEZ"/>
    <property type="match status" value="1"/>
</dbReference>
<dbReference type="InterPro" id="IPR036291">
    <property type="entry name" value="NAD(P)-bd_dom_sf"/>
</dbReference>
<name>A0A2T0SPX1_9BACT</name>
<dbReference type="EMBL" id="PVTE01000014">
    <property type="protein sequence ID" value="PRY35450.1"/>
    <property type="molecule type" value="Genomic_DNA"/>
</dbReference>
<comment type="caution">
    <text evidence="2">The sequence shown here is derived from an EMBL/GenBank/DDBJ whole genome shotgun (WGS) entry which is preliminary data.</text>
</comment>
<protein>
    <submittedName>
        <fullName evidence="2">Nucleoside-diphosphate-sugar epimerase</fullName>
    </submittedName>
</protein>
<dbReference type="AlphaFoldDB" id="A0A2T0SPX1"/>
<dbReference type="GO" id="GO:0004029">
    <property type="term" value="F:aldehyde dehydrogenase (NAD+) activity"/>
    <property type="evidence" value="ECO:0007669"/>
    <property type="project" value="TreeGrafter"/>
</dbReference>
<organism evidence="2 3">
    <name type="scientific">Spirosoma oryzae</name>
    <dbReference type="NCBI Taxonomy" id="1469603"/>
    <lineage>
        <taxon>Bacteria</taxon>
        <taxon>Pseudomonadati</taxon>
        <taxon>Bacteroidota</taxon>
        <taxon>Cytophagia</taxon>
        <taxon>Cytophagales</taxon>
        <taxon>Cytophagaceae</taxon>
        <taxon>Spirosoma</taxon>
    </lineage>
</organism>
<sequence>MPSALPKHVFVTGATGLIGSHIVRRYLSDGYQVSALKRPASGYGLLADIADRVRWYDGDVLDIPSLEAAIQPGTDVIHAAGLVSFLGRDNRRMERINVEGTANVVNVCLKVGVRKFGYVSAVKALGRPSHRQASDPESRFEPILIDEDQKWEESPRNSPYAKTKYWAELEVWRGVAEGLTAVIINPATTLGVGNWENSSLQIVRYIAKEKKFYPGGLVNLVDVLDVAEAMVRLMESDSAGRRFILCGGTIPYQSLFDQLAKAMHKRAPEVRAARWVTRLIWPLEAVRAWFLRTKPLITKETARDSNLLYICDGRRIKKALGFQYRPLEQTIQRVGEGFQNGEKRQ</sequence>
<keyword evidence="3" id="KW-1185">Reference proteome</keyword>
<dbReference type="RefSeq" id="WP_106138967.1">
    <property type="nucleotide sequence ID" value="NZ_PVTE01000014.1"/>
</dbReference>
<dbReference type="Gene3D" id="3.40.50.720">
    <property type="entry name" value="NAD(P)-binding Rossmann-like Domain"/>
    <property type="match status" value="1"/>
</dbReference>
<evidence type="ECO:0000259" key="1">
    <source>
        <dbReference type="Pfam" id="PF01370"/>
    </source>
</evidence>
<dbReference type="InterPro" id="IPR051783">
    <property type="entry name" value="NAD(P)-dependent_oxidoreduct"/>
</dbReference>
<dbReference type="PANTHER" id="PTHR48079:SF6">
    <property type="entry name" value="NAD(P)-BINDING DOMAIN-CONTAINING PROTEIN-RELATED"/>
    <property type="match status" value="1"/>
</dbReference>
<feature type="domain" description="NAD-dependent epimerase/dehydratase" evidence="1">
    <location>
        <begin position="9"/>
        <end position="241"/>
    </location>
</feature>
<dbReference type="OrthoDB" id="596910at2"/>
<proteinExistence type="predicted"/>
<evidence type="ECO:0000313" key="3">
    <source>
        <dbReference type="Proteomes" id="UP000238375"/>
    </source>
</evidence>
<dbReference type="GO" id="GO:0005737">
    <property type="term" value="C:cytoplasm"/>
    <property type="evidence" value="ECO:0007669"/>
    <property type="project" value="TreeGrafter"/>
</dbReference>
<gene>
    <name evidence="2" type="ORF">CLV58_11435</name>
</gene>
<dbReference type="InterPro" id="IPR001509">
    <property type="entry name" value="Epimerase_deHydtase"/>
</dbReference>